<evidence type="ECO:0008006" key="4">
    <source>
        <dbReference type="Google" id="ProtNLM"/>
    </source>
</evidence>
<reference evidence="2 3" key="1">
    <citation type="submission" date="2018-03" db="EMBL/GenBank/DDBJ databases">
        <title>Adhaeribacter sp. HMF7605 Genome sequencing and assembly.</title>
        <authorList>
            <person name="Kang H."/>
            <person name="Kang J."/>
            <person name="Cha I."/>
            <person name="Kim H."/>
            <person name="Joh K."/>
        </authorList>
    </citation>
    <scope>NUCLEOTIDE SEQUENCE [LARGE SCALE GENOMIC DNA]</scope>
    <source>
        <strain evidence="2 3">HMF7605</strain>
    </source>
</reference>
<gene>
    <name evidence="2" type="ORF">AHMF7605_05590</name>
</gene>
<sequence>MFLANQLICRLSFAIVLWGLAAGCRPKISFPDFNSQAWMSDSFACQSVRSKMIPELKKIKSKLEGLATTQVMGVLGKPDGEALLASNERIYYYYLQPGSQCQNSRELSTANKLMVRFDALERVKEVLFEQPIP</sequence>
<evidence type="ECO:0000313" key="3">
    <source>
        <dbReference type="Proteomes" id="UP000240357"/>
    </source>
</evidence>
<protein>
    <recommendedName>
        <fullName evidence="4">Lipoprotein SmpA/OmlA domain-containing protein</fullName>
    </recommendedName>
</protein>
<proteinExistence type="predicted"/>
<dbReference type="AlphaFoldDB" id="A0A2T2YC18"/>
<name>A0A2T2YC18_9BACT</name>
<keyword evidence="3" id="KW-1185">Reference proteome</keyword>
<keyword evidence="1" id="KW-0732">Signal</keyword>
<dbReference type="EMBL" id="PYFT01000001">
    <property type="protein sequence ID" value="PSR53036.1"/>
    <property type="molecule type" value="Genomic_DNA"/>
</dbReference>
<dbReference type="Gene3D" id="3.30.1450.10">
    <property type="match status" value="1"/>
</dbReference>
<dbReference type="Proteomes" id="UP000240357">
    <property type="component" value="Unassembled WGS sequence"/>
</dbReference>
<dbReference type="OrthoDB" id="981332at2"/>
<evidence type="ECO:0000313" key="2">
    <source>
        <dbReference type="EMBL" id="PSR53036.1"/>
    </source>
</evidence>
<dbReference type="InterPro" id="IPR037873">
    <property type="entry name" value="BamE-like"/>
</dbReference>
<accession>A0A2T2YC18</accession>
<organism evidence="2 3">
    <name type="scientific">Adhaeribacter arboris</name>
    <dbReference type="NCBI Taxonomy" id="2072846"/>
    <lineage>
        <taxon>Bacteria</taxon>
        <taxon>Pseudomonadati</taxon>
        <taxon>Bacteroidota</taxon>
        <taxon>Cytophagia</taxon>
        <taxon>Cytophagales</taxon>
        <taxon>Hymenobacteraceae</taxon>
        <taxon>Adhaeribacter</taxon>
    </lineage>
</organism>
<dbReference type="RefSeq" id="WP_106927261.1">
    <property type="nucleotide sequence ID" value="NZ_PYFT01000001.1"/>
</dbReference>
<evidence type="ECO:0000256" key="1">
    <source>
        <dbReference type="ARBA" id="ARBA00022729"/>
    </source>
</evidence>
<comment type="caution">
    <text evidence="2">The sequence shown here is derived from an EMBL/GenBank/DDBJ whole genome shotgun (WGS) entry which is preliminary data.</text>
</comment>